<reference evidence="1 2" key="1">
    <citation type="submission" date="2016-07" db="EMBL/GenBank/DDBJ databases">
        <title>Pervasive Adenine N6-methylation of Active Genes in Fungi.</title>
        <authorList>
            <consortium name="DOE Joint Genome Institute"/>
            <person name="Mondo S.J."/>
            <person name="Dannebaum R.O."/>
            <person name="Kuo R.C."/>
            <person name="Labutti K."/>
            <person name="Haridas S."/>
            <person name="Kuo A."/>
            <person name="Salamov A."/>
            <person name="Ahrendt S.R."/>
            <person name="Lipzen A."/>
            <person name="Sullivan W."/>
            <person name="Andreopoulos W.B."/>
            <person name="Clum A."/>
            <person name="Lindquist E."/>
            <person name="Daum C."/>
            <person name="Ramamoorthy G.K."/>
            <person name="Gryganskyi A."/>
            <person name="Culley D."/>
            <person name="Magnuson J.K."/>
            <person name="James T.Y."/>
            <person name="O'Malley M.A."/>
            <person name="Stajich J.E."/>
            <person name="Spatafora J.W."/>
            <person name="Visel A."/>
            <person name="Grigoriev I.V."/>
        </authorList>
    </citation>
    <scope>NUCLEOTIDE SEQUENCE [LARGE SCALE GENOMIC DNA]</scope>
    <source>
        <strain evidence="1 2">CBS 115471</strain>
    </source>
</reference>
<sequence length="225" mass="25269">MFPLAMEYRVQSPLLVRSHVAAHCECATTGTHRLMLPLSFRFLSGTQVTDSGSQPIAASLGVHMHKGHNARLGLWGTTVVALQSIPLCSNCCWDKYQYRLVFRVPHILRVGPSSFYDLVMRCSRSSLWRPLFGKLRLAWLVLHIIHPSERPLFLSAAPCCCFHVTLVPRPHDRVLPVSIWHGSISGSQLSSVKFETLHATDGKRIRPCHPATSFECLQSKCWDEG</sequence>
<name>A0A1Y1ZZQ4_9PLEO</name>
<dbReference type="Proteomes" id="UP000193144">
    <property type="component" value="Unassembled WGS sequence"/>
</dbReference>
<proteinExistence type="predicted"/>
<accession>A0A1Y1ZZQ4</accession>
<comment type="caution">
    <text evidence="1">The sequence shown here is derived from an EMBL/GenBank/DDBJ whole genome shotgun (WGS) entry which is preliminary data.</text>
</comment>
<gene>
    <name evidence="1" type="ORF">BCR34DRAFT_163747</name>
</gene>
<organism evidence="1 2">
    <name type="scientific">Clohesyomyces aquaticus</name>
    <dbReference type="NCBI Taxonomy" id="1231657"/>
    <lineage>
        <taxon>Eukaryota</taxon>
        <taxon>Fungi</taxon>
        <taxon>Dikarya</taxon>
        <taxon>Ascomycota</taxon>
        <taxon>Pezizomycotina</taxon>
        <taxon>Dothideomycetes</taxon>
        <taxon>Pleosporomycetidae</taxon>
        <taxon>Pleosporales</taxon>
        <taxon>Lindgomycetaceae</taxon>
        <taxon>Clohesyomyces</taxon>
    </lineage>
</organism>
<evidence type="ECO:0000313" key="1">
    <source>
        <dbReference type="EMBL" id="ORY15751.1"/>
    </source>
</evidence>
<dbReference type="AlphaFoldDB" id="A0A1Y1ZZQ4"/>
<dbReference type="EMBL" id="MCFA01000023">
    <property type="protein sequence ID" value="ORY15751.1"/>
    <property type="molecule type" value="Genomic_DNA"/>
</dbReference>
<keyword evidence="2" id="KW-1185">Reference proteome</keyword>
<evidence type="ECO:0000313" key="2">
    <source>
        <dbReference type="Proteomes" id="UP000193144"/>
    </source>
</evidence>
<protein>
    <submittedName>
        <fullName evidence="1">Uncharacterized protein</fullName>
    </submittedName>
</protein>